<reference evidence="1" key="1">
    <citation type="submission" date="2014-09" db="EMBL/GenBank/DDBJ databases">
        <authorList>
            <person name="Magalhaes I.L.F."/>
            <person name="Oliveira U."/>
            <person name="Santos F.R."/>
            <person name="Vidigal T.H.D.A."/>
            <person name="Brescovit A.D."/>
            <person name="Santos A.J."/>
        </authorList>
    </citation>
    <scope>NUCLEOTIDE SEQUENCE</scope>
    <source>
        <tissue evidence="1">Shoot tissue taken approximately 20 cm above the soil surface</tissue>
    </source>
</reference>
<protein>
    <submittedName>
        <fullName evidence="1">Uncharacterized protein</fullName>
    </submittedName>
</protein>
<evidence type="ECO:0000313" key="1">
    <source>
        <dbReference type="EMBL" id="JAD33622.1"/>
    </source>
</evidence>
<proteinExistence type="predicted"/>
<organism evidence="1">
    <name type="scientific">Arundo donax</name>
    <name type="common">Giant reed</name>
    <name type="synonym">Donax arundinaceus</name>
    <dbReference type="NCBI Taxonomy" id="35708"/>
    <lineage>
        <taxon>Eukaryota</taxon>
        <taxon>Viridiplantae</taxon>
        <taxon>Streptophyta</taxon>
        <taxon>Embryophyta</taxon>
        <taxon>Tracheophyta</taxon>
        <taxon>Spermatophyta</taxon>
        <taxon>Magnoliopsida</taxon>
        <taxon>Liliopsida</taxon>
        <taxon>Poales</taxon>
        <taxon>Poaceae</taxon>
        <taxon>PACMAD clade</taxon>
        <taxon>Arundinoideae</taxon>
        <taxon>Arundineae</taxon>
        <taxon>Arundo</taxon>
    </lineage>
</organism>
<name>A0A0A8ZFK1_ARUDO</name>
<reference evidence="1" key="2">
    <citation type="journal article" date="2015" name="Data Brief">
        <title>Shoot transcriptome of the giant reed, Arundo donax.</title>
        <authorList>
            <person name="Barrero R.A."/>
            <person name="Guerrero F.D."/>
            <person name="Moolhuijzen P."/>
            <person name="Goolsby J.A."/>
            <person name="Tidwell J."/>
            <person name="Bellgard S.E."/>
            <person name="Bellgard M.I."/>
        </authorList>
    </citation>
    <scope>NUCLEOTIDE SEQUENCE</scope>
    <source>
        <tissue evidence="1">Shoot tissue taken approximately 20 cm above the soil surface</tissue>
    </source>
</reference>
<sequence length="44" mass="4946">MNRTNPELLGLEAPSIIRSIGQIQEVLQLIERKREGPTPLFSSL</sequence>
<dbReference type="EMBL" id="GBRH01264273">
    <property type="protein sequence ID" value="JAD33622.1"/>
    <property type="molecule type" value="Transcribed_RNA"/>
</dbReference>
<accession>A0A0A8ZFK1</accession>
<dbReference type="AlphaFoldDB" id="A0A0A8ZFK1"/>